<evidence type="ECO:0000313" key="2">
    <source>
        <dbReference type="Proteomes" id="UP000256829"/>
    </source>
</evidence>
<dbReference type="RefSeq" id="WP_115842103.1">
    <property type="nucleotide sequence ID" value="NZ_CP091317.1"/>
</dbReference>
<sequence length="270" mass="31014">MAKRHLVRIAIETAELPGVRLVARPLYRRLFNRPYHGGNAYYGAYDSRAQALAAAPSLPTSYDQPSTTGMYMDRHRSIRVSDYPMVHWLSRLLAQGRHRIFDLGGHIGVTYYGFRRYVDYPATMEWRVHDVPAVMDAGRSWARENDPQGLLHFADDPDAASDHDVLITCGALQYLDYTLPELLGRLPSPPTHVLVNLTPVHPRRGYVTLQNIGKAVLPYRVMAKPEFVAQMEELGYCLEDQWQSKERHLRVPFEPDCTLDHYAGFYFRRV</sequence>
<dbReference type="EC" id="2.1.1.-" evidence="1"/>
<evidence type="ECO:0000313" key="1">
    <source>
        <dbReference type="EMBL" id="RDY67336.1"/>
    </source>
</evidence>
<proteinExistence type="predicted"/>
<organism evidence="1 2">
    <name type="scientific">Lysobacter soli</name>
    <dbReference type="NCBI Taxonomy" id="453783"/>
    <lineage>
        <taxon>Bacteria</taxon>
        <taxon>Pseudomonadati</taxon>
        <taxon>Pseudomonadota</taxon>
        <taxon>Gammaproteobacteria</taxon>
        <taxon>Lysobacterales</taxon>
        <taxon>Lysobacteraceae</taxon>
        <taxon>Lysobacter</taxon>
    </lineage>
</organism>
<dbReference type="InterPro" id="IPR027612">
    <property type="entry name" value="Put_MTase_LIC12133"/>
</dbReference>
<dbReference type="GO" id="GO:0032259">
    <property type="term" value="P:methylation"/>
    <property type="evidence" value="ECO:0007669"/>
    <property type="project" value="UniProtKB-KW"/>
</dbReference>
<dbReference type="Proteomes" id="UP000256829">
    <property type="component" value="Unassembled WGS sequence"/>
</dbReference>
<dbReference type="NCBIfam" id="TIGR04325">
    <property type="entry name" value="MTase_LIC12133"/>
    <property type="match status" value="1"/>
</dbReference>
<keyword evidence="2" id="KW-1185">Reference proteome</keyword>
<name>A0A3D8VD91_9GAMM</name>
<keyword evidence="1" id="KW-0808">Transferase</keyword>
<reference evidence="1 2" key="1">
    <citation type="submission" date="2018-08" db="EMBL/GenBank/DDBJ databases">
        <title>Lysobacter soli KCTC 22011, whole genome shotgun sequence.</title>
        <authorList>
            <person name="Zhang X."/>
            <person name="Feng G."/>
            <person name="Zhu H."/>
        </authorList>
    </citation>
    <scope>NUCLEOTIDE SEQUENCE [LARGE SCALE GENOMIC DNA]</scope>
    <source>
        <strain evidence="1 2">KCTC 22011</strain>
    </source>
</reference>
<accession>A0A3D8VD91</accession>
<keyword evidence="1" id="KW-0489">Methyltransferase</keyword>
<comment type="caution">
    <text evidence="1">The sequence shown here is derived from an EMBL/GenBank/DDBJ whole genome shotgun (WGS) entry which is preliminary data.</text>
</comment>
<dbReference type="GO" id="GO:0008168">
    <property type="term" value="F:methyltransferase activity"/>
    <property type="evidence" value="ECO:0007669"/>
    <property type="project" value="UniProtKB-KW"/>
</dbReference>
<protein>
    <submittedName>
        <fullName evidence="1">Methyltransferase, TIGR04325 family</fullName>
        <ecNumber evidence="1">2.1.1.-</ecNumber>
    </submittedName>
</protein>
<gene>
    <name evidence="1" type="ORF">DX912_08610</name>
</gene>
<dbReference type="EMBL" id="QTJR01000005">
    <property type="protein sequence ID" value="RDY67336.1"/>
    <property type="molecule type" value="Genomic_DNA"/>
</dbReference>
<dbReference type="AlphaFoldDB" id="A0A3D8VD91"/>